<dbReference type="RefSeq" id="WP_144998947.1">
    <property type="nucleotide sequence ID" value="NZ_CP036281.1"/>
</dbReference>
<keyword evidence="1 6" id="KW-0285">Flavoprotein</keyword>
<comment type="caution">
    <text evidence="6">Lacks conserved residue(s) required for the propagation of feature annotation.</text>
</comment>
<keyword evidence="4 6" id="KW-0520">NAD</keyword>
<dbReference type="AlphaFoldDB" id="A0A518CTU9"/>
<dbReference type="Gene3D" id="3.40.50.360">
    <property type="match status" value="1"/>
</dbReference>
<dbReference type="EC" id="1.7.1.17" evidence="6"/>
<comment type="cofactor">
    <cofactor evidence="6">
        <name>FMN</name>
        <dbReference type="ChEBI" id="CHEBI:58210"/>
    </cofactor>
    <text evidence="6">Binds 1 FMN per subunit.</text>
</comment>
<dbReference type="EC" id="1.6.5.-" evidence="6"/>
<dbReference type="OrthoDB" id="9805013at2"/>
<dbReference type="Pfam" id="PF02525">
    <property type="entry name" value="Flavodoxin_2"/>
    <property type="match status" value="1"/>
</dbReference>
<keyword evidence="2 6" id="KW-0288">FMN</keyword>
<comment type="function">
    <text evidence="6">Also exhibits azoreductase activity. Catalyzes the reductive cleavage of the azo bond in aromatic azo compounds to the corresponding amines.</text>
</comment>
<dbReference type="InterPro" id="IPR003680">
    <property type="entry name" value="Flavodoxin_fold"/>
</dbReference>
<dbReference type="PANTHER" id="PTHR43741">
    <property type="entry name" value="FMN-DEPENDENT NADH-AZOREDUCTASE 1"/>
    <property type="match status" value="1"/>
</dbReference>
<comment type="catalytic activity">
    <reaction evidence="5">
        <text>N,N-dimethyl-1,4-phenylenediamine + anthranilate + 2 NAD(+) = 2-(4-dimethylaminophenyl)diazenylbenzoate + 2 NADH + 2 H(+)</text>
        <dbReference type="Rhea" id="RHEA:55872"/>
        <dbReference type="ChEBI" id="CHEBI:15378"/>
        <dbReference type="ChEBI" id="CHEBI:15783"/>
        <dbReference type="ChEBI" id="CHEBI:16567"/>
        <dbReference type="ChEBI" id="CHEBI:57540"/>
        <dbReference type="ChEBI" id="CHEBI:57945"/>
        <dbReference type="ChEBI" id="CHEBI:71579"/>
        <dbReference type="EC" id="1.7.1.17"/>
    </reaction>
    <physiologicalReaction direction="right-to-left" evidence="5">
        <dbReference type="Rhea" id="RHEA:55874"/>
    </physiologicalReaction>
</comment>
<dbReference type="EMBL" id="CP036281">
    <property type="protein sequence ID" value="QDU82604.1"/>
    <property type="molecule type" value="Genomic_DNA"/>
</dbReference>
<dbReference type="HAMAP" id="MF_01216">
    <property type="entry name" value="Azoreductase_type1"/>
    <property type="match status" value="1"/>
</dbReference>
<protein>
    <recommendedName>
        <fullName evidence="6">FMN dependent NADH:quinone oxidoreductase</fullName>
        <ecNumber evidence="6">1.6.5.-</ecNumber>
    </recommendedName>
    <alternativeName>
        <fullName evidence="6">Azo-dye reductase</fullName>
    </alternativeName>
    <alternativeName>
        <fullName evidence="6">FMN-dependent NADH-azo compound oxidoreductase</fullName>
    </alternativeName>
    <alternativeName>
        <fullName evidence="6">FMN-dependent NADH-azoreductase</fullName>
        <ecNumber evidence="6">1.7.1.17</ecNumber>
    </alternativeName>
</protein>
<proteinExistence type="inferred from homology"/>
<evidence type="ECO:0000256" key="3">
    <source>
        <dbReference type="ARBA" id="ARBA00023002"/>
    </source>
</evidence>
<dbReference type="GO" id="GO:0016655">
    <property type="term" value="F:oxidoreductase activity, acting on NAD(P)H, quinone or similar compound as acceptor"/>
    <property type="evidence" value="ECO:0007669"/>
    <property type="project" value="InterPro"/>
</dbReference>
<keyword evidence="9" id="KW-1185">Reference proteome</keyword>
<accession>A0A518CTU9</accession>
<dbReference type="GO" id="GO:0010181">
    <property type="term" value="F:FMN binding"/>
    <property type="evidence" value="ECO:0007669"/>
    <property type="project" value="UniProtKB-UniRule"/>
</dbReference>
<evidence type="ECO:0000256" key="5">
    <source>
        <dbReference type="ARBA" id="ARBA00048542"/>
    </source>
</evidence>
<dbReference type="PANTHER" id="PTHR43741:SF2">
    <property type="entry name" value="FMN-DEPENDENT NADH:QUINONE OXIDOREDUCTASE"/>
    <property type="match status" value="1"/>
</dbReference>
<name>A0A518CTU9_9PLAN</name>
<dbReference type="InterPro" id="IPR029039">
    <property type="entry name" value="Flavoprotein-like_sf"/>
</dbReference>
<dbReference type="Proteomes" id="UP000317178">
    <property type="component" value="Chromosome"/>
</dbReference>
<evidence type="ECO:0000256" key="2">
    <source>
        <dbReference type="ARBA" id="ARBA00022643"/>
    </source>
</evidence>
<feature type="binding site" evidence="6">
    <location>
        <position position="9"/>
    </location>
    <ligand>
        <name>FMN</name>
        <dbReference type="ChEBI" id="CHEBI:58210"/>
    </ligand>
</feature>
<evidence type="ECO:0000259" key="7">
    <source>
        <dbReference type="Pfam" id="PF02525"/>
    </source>
</evidence>
<keyword evidence="3 6" id="KW-0560">Oxidoreductase</keyword>
<reference evidence="8 9" key="1">
    <citation type="submission" date="2019-02" db="EMBL/GenBank/DDBJ databases">
        <title>Deep-cultivation of Planctomycetes and their phenomic and genomic characterization uncovers novel biology.</title>
        <authorList>
            <person name="Wiegand S."/>
            <person name="Jogler M."/>
            <person name="Boedeker C."/>
            <person name="Pinto D."/>
            <person name="Vollmers J."/>
            <person name="Rivas-Marin E."/>
            <person name="Kohn T."/>
            <person name="Peeters S.H."/>
            <person name="Heuer A."/>
            <person name="Rast P."/>
            <person name="Oberbeckmann S."/>
            <person name="Bunk B."/>
            <person name="Jeske O."/>
            <person name="Meyerdierks A."/>
            <person name="Storesund J.E."/>
            <person name="Kallscheuer N."/>
            <person name="Luecker S."/>
            <person name="Lage O.M."/>
            <person name="Pohl T."/>
            <person name="Merkel B.J."/>
            <person name="Hornburger P."/>
            <person name="Mueller R.-W."/>
            <person name="Bruemmer F."/>
            <person name="Labrenz M."/>
            <person name="Spormann A.M."/>
            <person name="Op den Camp H."/>
            <person name="Overmann J."/>
            <person name="Amann R."/>
            <person name="Jetten M.S.M."/>
            <person name="Mascher T."/>
            <person name="Medema M.H."/>
            <person name="Devos D.P."/>
            <person name="Kaster A.-K."/>
            <person name="Ovreas L."/>
            <person name="Rohde M."/>
            <person name="Galperin M.Y."/>
            <person name="Jogler C."/>
        </authorList>
    </citation>
    <scope>NUCLEOTIDE SEQUENCE [LARGE SCALE GENOMIC DNA]</scope>
    <source>
        <strain evidence="8 9">Pla110</strain>
    </source>
</reference>
<comment type="catalytic activity">
    <reaction evidence="6">
        <text>2 a quinone + NADH + H(+) = 2 a 1,4-benzosemiquinone + NAD(+)</text>
        <dbReference type="Rhea" id="RHEA:65952"/>
        <dbReference type="ChEBI" id="CHEBI:15378"/>
        <dbReference type="ChEBI" id="CHEBI:57540"/>
        <dbReference type="ChEBI" id="CHEBI:57945"/>
        <dbReference type="ChEBI" id="CHEBI:132124"/>
        <dbReference type="ChEBI" id="CHEBI:134225"/>
    </reaction>
</comment>
<feature type="domain" description="Flavodoxin-like fold" evidence="7">
    <location>
        <begin position="1"/>
        <end position="205"/>
    </location>
</feature>
<comment type="similarity">
    <text evidence="6">Belongs to the azoreductase type 1 family.</text>
</comment>
<organism evidence="8 9">
    <name type="scientific">Polystyrenella longa</name>
    <dbReference type="NCBI Taxonomy" id="2528007"/>
    <lineage>
        <taxon>Bacteria</taxon>
        <taxon>Pseudomonadati</taxon>
        <taxon>Planctomycetota</taxon>
        <taxon>Planctomycetia</taxon>
        <taxon>Planctomycetales</taxon>
        <taxon>Planctomycetaceae</taxon>
        <taxon>Polystyrenella</taxon>
    </lineage>
</organism>
<dbReference type="InterPro" id="IPR023048">
    <property type="entry name" value="NADH:quinone_OxRdtase_FMN_depd"/>
</dbReference>
<sequence>MNLLSVNASPRSDRSLSRRLSKVFWDEWSSVSPDDLIVSRDIGKNPPPHLTEEWIGAAFTAPESRSAEQNEVLQISNEMIEEVLQAGIIVVASPMYNYGMPSHLKAWIDQVIRINRTFTFDLARGEQPIEPVQSGKTLVILMSSGEGYFSKGDLNAHRNHLDTHLQEALRLVGVSTVHTVRIEFQEFGDDRHQKSVEAAHQKTRQLARQIANTL</sequence>
<dbReference type="GO" id="GO:0016652">
    <property type="term" value="F:oxidoreductase activity, acting on NAD(P)H as acceptor"/>
    <property type="evidence" value="ECO:0007669"/>
    <property type="project" value="UniProtKB-UniRule"/>
</dbReference>
<evidence type="ECO:0000256" key="1">
    <source>
        <dbReference type="ARBA" id="ARBA00022630"/>
    </source>
</evidence>
<evidence type="ECO:0000313" key="8">
    <source>
        <dbReference type="EMBL" id="QDU82604.1"/>
    </source>
</evidence>
<evidence type="ECO:0000256" key="6">
    <source>
        <dbReference type="HAMAP-Rule" id="MF_01216"/>
    </source>
</evidence>
<evidence type="ECO:0000256" key="4">
    <source>
        <dbReference type="ARBA" id="ARBA00023027"/>
    </source>
</evidence>
<dbReference type="InterPro" id="IPR050104">
    <property type="entry name" value="FMN-dep_NADH:Q_OxRdtase_AzoR1"/>
</dbReference>
<feature type="binding site" evidence="6">
    <location>
        <begin position="15"/>
        <end position="17"/>
    </location>
    <ligand>
        <name>FMN</name>
        <dbReference type="ChEBI" id="CHEBI:58210"/>
    </ligand>
</feature>
<evidence type="ECO:0000313" key="9">
    <source>
        <dbReference type="Proteomes" id="UP000317178"/>
    </source>
</evidence>
<dbReference type="GO" id="GO:0009055">
    <property type="term" value="F:electron transfer activity"/>
    <property type="evidence" value="ECO:0007669"/>
    <property type="project" value="UniProtKB-UniRule"/>
</dbReference>
<comment type="function">
    <text evidence="6">Quinone reductase that provides resistance to thiol-specific stress caused by electrophilic quinones.</text>
</comment>
<comment type="subunit">
    <text evidence="6">Homodimer.</text>
</comment>
<gene>
    <name evidence="8" type="primary">azoR1</name>
    <name evidence="6" type="synonym">azoR</name>
    <name evidence="8" type="ORF">Pla110_43640</name>
</gene>
<dbReference type="SUPFAM" id="SSF52218">
    <property type="entry name" value="Flavoproteins"/>
    <property type="match status" value="1"/>
</dbReference>
<dbReference type="KEGG" id="plon:Pla110_43640"/>